<feature type="domain" description="Glycosyl hydrolase family 13 catalytic" evidence="3">
    <location>
        <begin position="86"/>
        <end position="416"/>
    </location>
</feature>
<proteinExistence type="predicted"/>
<feature type="chain" id="PRO_5001721508" description="Glycosyl hydrolase family 13 catalytic domain-containing protein" evidence="2">
    <location>
        <begin position="25"/>
        <end position="722"/>
    </location>
</feature>
<dbReference type="EMBL" id="CAJC01000057">
    <property type="protein sequence ID" value="CCI52207.1"/>
    <property type="molecule type" value="Genomic_DNA"/>
</dbReference>
<name>A0A077MBF9_9MICO</name>
<evidence type="ECO:0000313" key="4">
    <source>
        <dbReference type="EMBL" id="CCI52207.1"/>
    </source>
</evidence>
<gene>
    <name evidence="4" type="ORF">BN13_150068</name>
</gene>
<accession>A0A077MBF9</accession>
<evidence type="ECO:0000256" key="1">
    <source>
        <dbReference type="SAM" id="MobiDB-lite"/>
    </source>
</evidence>
<dbReference type="Pfam" id="PF00128">
    <property type="entry name" value="Alpha-amylase"/>
    <property type="match status" value="1"/>
</dbReference>
<dbReference type="Proteomes" id="UP000035720">
    <property type="component" value="Unassembled WGS sequence"/>
</dbReference>
<keyword evidence="5" id="KW-1185">Reference proteome</keyword>
<keyword evidence="2" id="KW-0732">Signal</keyword>
<dbReference type="GO" id="GO:0005975">
    <property type="term" value="P:carbohydrate metabolic process"/>
    <property type="evidence" value="ECO:0007669"/>
    <property type="project" value="InterPro"/>
</dbReference>
<dbReference type="SUPFAM" id="SSF51445">
    <property type="entry name" value="(Trans)glycosidases"/>
    <property type="match status" value="1"/>
</dbReference>
<dbReference type="Gene3D" id="3.20.20.80">
    <property type="entry name" value="Glycosidases"/>
    <property type="match status" value="1"/>
</dbReference>
<dbReference type="AlphaFoldDB" id="A0A077MBF9"/>
<sequence>MGRVARLRTVLALALVMLLGMAYAAWRHLDSPSPGVASPSAGAPDANTATPGVRDVRSSGPVTLSEKEIDTILAAVAPARPDLFYELTVDRFANGDPSNDEGGRTGGPEKTGFDPTRADYFHGGDLAGVTARLDYLAELGVTTIVLGPIWAAPTDSPPRLTVDVVGAEAIDPRYGTEEDLRALVSAAHERTLRVVLDVVLDGEPATAVTANRWLDTGIDGFRIRPADALFRQPQRAQMSWWSVAASQWRSYAAAHLGQSVSVYADTGPEKVGTPRALVRASGLVPLSNDWTDWAVDRFGGELPAEGFPDAATVIPWWGLTVDEGRLNEPAKAGLVERLKLALGDLFLLGGQPMIPAGIEQGLTRVDAGNGWPRDQFATRMPAFAKAVVVGGAAGARDRYDVTHPVAAYVAELAALRAANPALVSGSQRELFRGVDDQEVGIGVVSRIDPDTGVEYLVVRNPGQDRRVSIVAETPGASFTPIFGSAVSEPVVTDATGEGAVKVSLDKVGVSVLKADRPVPSTIPVTVQVSARPASFAQVAMPVAAEVTGPVGALAFAVRPAGTSDWRVVPGGSHAPYVSMVSTPEAPGTELELVAVARAVRGNVVVSSTKATQGRAASPDEVFTAIGDFQKEVGCAYDDQPDCARTRLIDPDGDGTFTWTSPKLTGGSYQVSVAANVAGTETFGAGGYPGADGESVGWFDAGPLPLTISFTPATGALGIDLPF</sequence>
<dbReference type="STRING" id="1193518.BN13_150068"/>
<dbReference type="Pfam" id="PF22058">
    <property type="entry name" value="X25_BaPul_like"/>
    <property type="match status" value="1"/>
</dbReference>
<dbReference type="InterPro" id="IPR017853">
    <property type="entry name" value="GH"/>
</dbReference>
<protein>
    <recommendedName>
        <fullName evidence="3">Glycosyl hydrolase family 13 catalytic domain-containing protein</fullName>
    </recommendedName>
</protein>
<dbReference type="InterPro" id="IPR006047">
    <property type="entry name" value="GH13_cat_dom"/>
</dbReference>
<feature type="region of interest" description="Disordered" evidence="1">
    <location>
        <begin position="33"/>
        <end position="61"/>
    </location>
</feature>
<dbReference type="InterPro" id="IPR013783">
    <property type="entry name" value="Ig-like_fold"/>
</dbReference>
<feature type="signal peptide" evidence="2">
    <location>
        <begin position="1"/>
        <end position="24"/>
    </location>
</feature>
<reference evidence="4 5" key="1">
    <citation type="journal article" date="2013" name="ISME J.">
        <title>A metabolic model for members of the genus Tetrasphaera involved in enhanced biological phosphorus removal.</title>
        <authorList>
            <person name="Kristiansen R."/>
            <person name="Nguyen H.T.T."/>
            <person name="Saunders A.M."/>
            <person name="Nielsen J.L."/>
            <person name="Wimmer R."/>
            <person name="Le V.Q."/>
            <person name="McIlroy S.J."/>
            <person name="Petrovski S."/>
            <person name="Seviour R.J."/>
            <person name="Calteau A."/>
            <person name="Nielsen K.L."/>
            <person name="Nielsen P.H."/>
        </authorList>
    </citation>
    <scope>NUCLEOTIDE SEQUENCE [LARGE SCALE GENOMIC DNA]</scope>
    <source>
        <strain evidence="4 5">Ben 74</strain>
    </source>
</reference>
<comment type="caution">
    <text evidence="4">The sequence shown here is derived from an EMBL/GenBank/DDBJ whole genome shotgun (WGS) entry which is preliminary data.</text>
</comment>
<evidence type="ECO:0000259" key="3">
    <source>
        <dbReference type="SMART" id="SM00642"/>
    </source>
</evidence>
<feature type="region of interest" description="Disordered" evidence="1">
    <location>
        <begin position="94"/>
        <end position="113"/>
    </location>
</feature>
<dbReference type="SMART" id="SM00642">
    <property type="entry name" value="Aamy"/>
    <property type="match status" value="1"/>
</dbReference>
<dbReference type="Gene3D" id="2.60.40.10">
    <property type="entry name" value="Immunoglobulins"/>
    <property type="match status" value="1"/>
</dbReference>
<organism evidence="4 5">
    <name type="scientific">Nostocoides jenkinsii Ben 74</name>
    <dbReference type="NCBI Taxonomy" id="1193518"/>
    <lineage>
        <taxon>Bacteria</taxon>
        <taxon>Bacillati</taxon>
        <taxon>Actinomycetota</taxon>
        <taxon>Actinomycetes</taxon>
        <taxon>Micrococcales</taxon>
        <taxon>Intrasporangiaceae</taxon>
        <taxon>Nostocoides</taxon>
    </lineage>
</organism>
<feature type="compositionally biased region" description="Low complexity" evidence="1">
    <location>
        <begin position="33"/>
        <end position="46"/>
    </location>
</feature>
<dbReference type="PANTHER" id="PTHR10357">
    <property type="entry name" value="ALPHA-AMYLASE FAMILY MEMBER"/>
    <property type="match status" value="1"/>
</dbReference>
<dbReference type="OrthoDB" id="9805159at2"/>
<dbReference type="RefSeq" id="WP_048544665.1">
    <property type="nucleotide sequence ID" value="NZ_HF571038.1"/>
</dbReference>
<evidence type="ECO:0000313" key="5">
    <source>
        <dbReference type="Proteomes" id="UP000035720"/>
    </source>
</evidence>
<evidence type="ECO:0000256" key="2">
    <source>
        <dbReference type="SAM" id="SignalP"/>
    </source>
</evidence>
<dbReference type="InterPro" id="IPR054409">
    <property type="entry name" value="X25_BaPul-like"/>
</dbReference>